<dbReference type="PATRIC" id="fig|1218493.3.peg.1286"/>
<dbReference type="InterPro" id="IPR023050">
    <property type="entry name" value="PyrR"/>
</dbReference>
<dbReference type="HAMAP" id="MF_01219">
    <property type="entry name" value="PyrR"/>
    <property type="match status" value="1"/>
</dbReference>
<comment type="function">
    <text evidence="5">Regulates transcriptional attenuation of the pyrimidine nucleotide (pyr) operon by binding in a uridine-dependent manner to specific sites on pyr mRNA. This disrupts an antiterminator hairpin in the RNA and favors formation of a downstream transcription terminator, leading to a reduced expression of downstream genes.</text>
</comment>
<dbReference type="STRING" id="1218493.JF76_12260"/>
<keyword evidence="5" id="KW-0808">Transferase</keyword>
<comment type="catalytic activity">
    <reaction evidence="5">
        <text>UMP + diphosphate = 5-phospho-alpha-D-ribose 1-diphosphate + uracil</text>
        <dbReference type="Rhea" id="RHEA:13017"/>
        <dbReference type="ChEBI" id="CHEBI:17568"/>
        <dbReference type="ChEBI" id="CHEBI:33019"/>
        <dbReference type="ChEBI" id="CHEBI:57865"/>
        <dbReference type="ChEBI" id="CHEBI:58017"/>
        <dbReference type="EC" id="2.4.2.9"/>
    </reaction>
</comment>
<feature type="short sequence motif" description="PRPP-binding" evidence="5">
    <location>
        <begin position="99"/>
        <end position="111"/>
    </location>
</feature>
<reference evidence="7 8" key="1">
    <citation type="submission" date="2014-12" db="EMBL/GenBank/DDBJ databases">
        <title>Comparative genomics of the lactic acid bacteria isolated from the honey bee gut.</title>
        <authorList>
            <person name="Ellegaard K.M."/>
            <person name="Tamarit D."/>
            <person name="Javelind E."/>
            <person name="Olofsson T."/>
            <person name="Andersson S.G."/>
            <person name="Vasquez A."/>
        </authorList>
    </citation>
    <scope>NUCLEOTIDE SEQUENCE [LARGE SCALE GENOMIC DNA]</scope>
    <source>
        <strain evidence="7 8">Biut2</strain>
    </source>
</reference>
<evidence type="ECO:0000256" key="2">
    <source>
        <dbReference type="ARBA" id="ARBA00022472"/>
    </source>
</evidence>
<dbReference type="GO" id="GO:0004845">
    <property type="term" value="F:uracil phosphoribosyltransferase activity"/>
    <property type="evidence" value="ECO:0007669"/>
    <property type="project" value="UniProtKB-UniRule"/>
</dbReference>
<dbReference type="PANTHER" id="PTHR11608:SF0">
    <property type="entry name" value="BIFUNCTIONAL PROTEIN PYRR"/>
    <property type="match status" value="1"/>
</dbReference>
<dbReference type="EMBL" id="JXBY01000020">
    <property type="protein sequence ID" value="KJY55140.1"/>
    <property type="molecule type" value="Genomic_DNA"/>
</dbReference>
<gene>
    <name evidence="7" type="primary">pyrR2</name>
    <name evidence="5" type="synonym">pyrR</name>
    <name evidence="7" type="ORF">JF76_12260</name>
</gene>
<dbReference type="SUPFAM" id="SSF53271">
    <property type="entry name" value="PRTase-like"/>
    <property type="match status" value="1"/>
</dbReference>
<proteinExistence type="inferred from homology"/>
<dbReference type="InterPro" id="IPR029057">
    <property type="entry name" value="PRTase-like"/>
</dbReference>
<dbReference type="GO" id="GO:0006353">
    <property type="term" value="P:DNA-templated transcription termination"/>
    <property type="evidence" value="ECO:0007669"/>
    <property type="project" value="UniProtKB-UniRule"/>
</dbReference>
<comment type="caution">
    <text evidence="7">The sequence shown here is derived from an EMBL/GenBank/DDBJ whole genome shotgun (WGS) entry which is preliminary data.</text>
</comment>
<keyword evidence="4 5" id="KW-0804">Transcription</keyword>
<protein>
    <recommendedName>
        <fullName evidence="5">Bifunctional protein PyrR</fullName>
    </recommendedName>
    <domain>
        <recommendedName>
            <fullName evidence="5">Pyrimidine operon regulatory protein</fullName>
        </recommendedName>
    </domain>
    <domain>
        <recommendedName>
            <fullName evidence="5">Uracil phosphoribosyltransferase</fullName>
            <shortName evidence="5">UPRTase</shortName>
            <ecNumber evidence="5">2.4.2.9</ecNumber>
        </recommendedName>
    </domain>
</protein>
<dbReference type="FunFam" id="3.40.50.2020:FF:000020">
    <property type="entry name" value="Bifunctional protein PyrR"/>
    <property type="match status" value="1"/>
</dbReference>
<evidence type="ECO:0000256" key="4">
    <source>
        <dbReference type="ARBA" id="ARBA00023163"/>
    </source>
</evidence>
<keyword evidence="3 5" id="KW-0805">Transcription regulation</keyword>
<dbReference type="InterPro" id="IPR050137">
    <property type="entry name" value="PyrR_bifunctional"/>
</dbReference>
<dbReference type="NCBIfam" id="NF003548">
    <property type="entry name" value="PRK05205.1-4"/>
    <property type="match status" value="1"/>
</dbReference>
<evidence type="ECO:0000256" key="5">
    <source>
        <dbReference type="HAMAP-Rule" id="MF_01219"/>
    </source>
</evidence>
<dbReference type="EC" id="2.4.2.9" evidence="5"/>
<sequence length="180" mass="20178">MTKEIWDASAMKRALTRITYEIIERNKGTENLVLVGIKTRGVYLAQRIHDRIQKLEGVDVPLGQLDITLYRDDRHDATLKLDPVVNSSELGVEISNKHVILVDDVIFTGRTIRAAMDALMDKGRPSSIAVAALVDRGHRELPIRADFVGKNIPTSSHEEIAVHVEEIDNKDNVELKPLPQ</sequence>
<comment type="function">
    <text evidence="5">Also displays a weak uracil phosphoribosyltransferase activity which is not physiologically significant.</text>
</comment>
<name>A0A0F4L954_9LACO</name>
<evidence type="ECO:0000256" key="3">
    <source>
        <dbReference type="ARBA" id="ARBA00023015"/>
    </source>
</evidence>
<feature type="domain" description="Phosphoribosyltransferase" evidence="6">
    <location>
        <begin position="2"/>
        <end position="160"/>
    </location>
</feature>
<dbReference type="OrthoDB" id="9802227at2"/>
<dbReference type="HOGENOM" id="CLU_094234_2_1_9"/>
<evidence type="ECO:0000313" key="7">
    <source>
        <dbReference type="EMBL" id="KJY55140.1"/>
    </source>
</evidence>
<dbReference type="AlphaFoldDB" id="A0A0F4L954"/>
<dbReference type="Pfam" id="PF00156">
    <property type="entry name" value="Pribosyltran"/>
    <property type="match status" value="1"/>
</dbReference>
<dbReference type="CDD" id="cd06223">
    <property type="entry name" value="PRTases_typeI"/>
    <property type="match status" value="1"/>
</dbReference>
<evidence type="ECO:0000256" key="1">
    <source>
        <dbReference type="ARBA" id="ARBA00005565"/>
    </source>
</evidence>
<accession>A0A0F4L954</accession>
<dbReference type="GO" id="GO:0003723">
    <property type="term" value="F:RNA binding"/>
    <property type="evidence" value="ECO:0007669"/>
    <property type="project" value="UniProtKB-UniRule"/>
</dbReference>
<evidence type="ECO:0000259" key="6">
    <source>
        <dbReference type="Pfam" id="PF00156"/>
    </source>
</evidence>
<dbReference type="RefSeq" id="WP_045928285.1">
    <property type="nucleotide sequence ID" value="NZ_JBHSZS010000010.1"/>
</dbReference>
<keyword evidence="5" id="KW-0694">RNA-binding</keyword>
<dbReference type="InterPro" id="IPR000836">
    <property type="entry name" value="PRTase_dom"/>
</dbReference>
<dbReference type="Gene3D" id="3.40.50.2020">
    <property type="match status" value="1"/>
</dbReference>
<dbReference type="PANTHER" id="PTHR11608">
    <property type="entry name" value="BIFUNCTIONAL PROTEIN PYRR"/>
    <property type="match status" value="1"/>
</dbReference>
<dbReference type="NCBIfam" id="NF003549">
    <property type="entry name" value="PRK05205.1-5"/>
    <property type="match status" value="1"/>
</dbReference>
<keyword evidence="2 5" id="KW-0806">Transcription termination</keyword>
<organism evidence="7 8">
    <name type="scientific">Lactobacillus kullabergensis</name>
    <dbReference type="NCBI Taxonomy" id="1218493"/>
    <lineage>
        <taxon>Bacteria</taxon>
        <taxon>Bacillati</taxon>
        <taxon>Bacillota</taxon>
        <taxon>Bacilli</taxon>
        <taxon>Lactobacillales</taxon>
        <taxon>Lactobacillaceae</taxon>
        <taxon>Lactobacillus</taxon>
    </lineage>
</organism>
<keyword evidence="5" id="KW-0328">Glycosyltransferase</keyword>
<comment type="subunit">
    <text evidence="5">Homodimer and homohexamer; in equilibrium.</text>
</comment>
<evidence type="ECO:0000313" key="8">
    <source>
        <dbReference type="Proteomes" id="UP000033533"/>
    </source>
</evidence>
<dbReference type="Proteomes" id="UP000033533">
    <property type="component" value="Unassembled WGS sequence"/>
</dbReference>
<comment type="similarity">
    <text evidence="1 5">Belongs to the purine/pyrimidine phosphoribosyltransferase family. PyrR subfamily.</text>
</comment>